<dbReference type="PANTHER" id="PTHR45138">
    <property type="entry name" value="REGULATORY COMPONENTS OF SENSORY TRANSDUCTION SYSTEM"/>
    <property type="match status" value="1"/>
</dbReference>
<dbReference type="Gene3D" id="3.30.450.20">
    <property type="entry name" value="PAS domain"/>
    <property type="match status" value="1"/>
</dbReference>
<evidence type="ECO:0000259" key="5">
    <source>
        <dbReference type="PROSITE" id="PS50887"/>
    </source>
</evidence>
<dbReference type="EMBL" id="JBHTMC010000014">
    <property type="protein sequence ID" value="MFD1263663.1"/>
    <property type="molecule type" value="Genomic_DNA"/>
</dbReference>
<dbReference type="SUPFAM" id="SSF55785">
    <property type="entry name" value="PYP-like sensor domain (PAS domain)"/>
    <property type="match status" value="1"/>
</dbReference>
<evidence type="ECO:0000313" key="7">
    <source>
        <dbReference type="Proteomes" id="UP001597158"/>
    </source>
</evidence>
<feature type="domain" description="GGDEF" evidence="5">
    <location>
        <begin position="317"/>
        <end position="451"/>
    </location>
</feature>
<dbReference type="CDD" id="cd00130">
    <property type="entry name" value="PAS"/>
    <property type="match status" value="1"/>
</dbReference>
<dbReference type="SMART" id="SM00267">
    <property type="entry name" value="GGDEF"/>
    <property type="match status" value="1"/>
</dbReference>
<dbReference type="SUPFAM" id="SSF55073">
    <property type="entry name" value="Nucleotide cyclase"/>
    <property type="match status" value="1"/>
</dbReference>
<dbReference type="CDD" id="cd01949">
    <property type="entry name" value="GGDEF"/>
    <property type="match status" value="1"/>
</dbReference>
<dbReference type="InterPro" id="IPR035965">
    <property type="entry name" value="PAS-like_dom_sf"/>
</dbReference>
<comment type="caution">
    <text evidence="6">The sequence shown here is derived from an EMBL/GenBank/DDBJ whole genome shotgun (WGS) entry which is preliminary data.</text>
</comment>
<dbReference type="InterPro" id="IPR000700">
    <property type="entry name" value="PAS-assoc_C"/>
</dbReference>
<evidence type="ECO:0000259" key="3">
    <source>
        <dbReference type="PROSITE" id="PS50112"/>
    </source>
</evidence>
<dbReference type="InterPro" id="IPR050469">
    <property type="entry name" value="Diguanylate_Cyclase"/>
</dbReference>
<dbReference type="PANTHER" id="PTHR45138:SF9">
    <property type="entry name" value="DIGUANYLATE CYCLASE DGCM-RELATED"/>
    <property type="match status" value="1"/>
</dbReference>
<dbReference type="RefSeq" id="WP_277834766.1">
    <property type="nucleotide sequence ID" value="NZ_JARQZE010000016.1"/>
</dbReference>
<dbReference type="PROSITE" id="PS50113">
    <property type="entry name" value="PAC"/>
    <property type="match status" value="1"/>
</dbReference>
<keyword evidence="6" id="KW-0808">Transferase</keyword>
<dbReference type="Gene3D" id="3.30.70.270">
    <property type="match status" value="1"/>
</dbReference>
<accession>A0ABW3WCD0</accession>
<dbReference type="SMART" id="SM00091">
    <property type="entry name" value="PAS"/>
    <property type="match status" value="1"/>
</dbReference>
<dbReference type="InterPro" id="IPR043128">
    <property type="entry name" value="Rev_trsase/Diguanyl_cyclase"/>
</dbReference>
<dbReference type="InterPro" id="IPR013656">
    <property type="entry name" value="PAS_4"/>
</dbReference>
<name>A0ABW3WCD0_9RHOO</name>
<evidence type="ECO:0000256" key="1">
    <source>
        <dbReference type="ARBA" id="ARBA00012528"/>
    </source>
</evidence>
<dbReference type="GO" id="GO:0052621">
    <property type="term" value="F:diguanylate cyclase activity"/>
    <property type="evidence" value="ECO:0007669"/>
    <property type="project" value="UniProtKB-EC"/>
</dbReference>
<feature type="domain" description="PAC" evidence="4">
    <location>
        <begin position="226"/>
        <end position="278"/>
    </location>
</feature>
<dbReference type="InterPro" id="IPR000160">
    <property type="entry name" value="GGDEF_dom"/>
</dbReference>
<keyword evidence="7" id="KW-1185">Reference proteome</keyword>
<reference evidence="7" key="1">
    <citation type="journal article" date="2019" name="Int. J. Syst. Evol. Microbiol.">
        <title>The Global Catalogue of Microorganisms (GCM) 10K type strain sequencing project: providing services to taxonomists for standard genome sequencing and annotation.</title>
        <authorList>
            <consortium name="The Broad Institute Genomics Platform"/>
            <consortium name="The Broad Institute Genome Sequencing Center for Infectious Disease"/>
            <person name="Wu L."/>
            <person name="Ma J."/>
        </authorList>
    </citation>
    <scope>NUCLEOTIDE SEQUENCE [LARGE SCALE GENOMIC DNA]</scope>
    <source>
        <strain evidence="7">CCUG 48884</strain>
    </source>
</reference>
<feature type="domain" description="PAS" evidence="3">
    <location>
        <begin position="134"/>
        <end position="178"/>
    </location>
</feature>
<dbReference type="NCBIfam" id="TIGR00254">
    <property type="entry name" value="GGDEF"/>
    <property type="match status" value="1"/>
</dbReference>
<dbReference type="InterPro" id="IPR029787">
    <property type="entry name" value="Nucleotide_cyclase"/>
</dbReference>
<organism evidence="6 7">
    <name type="scientific">Thauera mechernichensis</name>
    <dbReference type="NCBI Taxonomy" id="82788"/>
    <lineage>
        <taxon>Bacteria</taxon>
        <taxon>Pseudomonadati</taxon>
        <taxon>Pseudomonadota</taxon>
        <taxon>Betaproteobacteria</taxon>
        <taxon>Rhodocyclales</taxon>
        <taxon>Zoogloeaceae</taxon>
        <taxon>Thauera</taxon>
    </lineage>
</organism>
<comment type="catalytic activity">
    <reaction evidence="2">
        <text>2 GTP = 3',3'-c-di-GMP + 2 diphosphate</text>
        <dbReference type="Rhea" id="RHEA:24898"/>
        <dbReference type="ChEBI" id="CHEBI:33019"/>
        <dbReference type="ChEBI" id="CHEBI:37565"/>
        <dbReference type="ChEBI" id="CHEBI:58805"/>
        <dbReference type="EC" id="2.7.7.65"/>
    </reaction>
</comment>
<evidence type="ECO:0000256" key="2">
    <source>
        <dbReference type="ARBA" id="ARBA00034247"/>
    </source>
</evidence>
<dbReference type="InterPro" id="IPR000014">
    <property type="entry name" value="PAS"/>
</dbReference>
<proteinExistence type="predicted"/>
<dbReference type="InterPro" id="IPR013767">
    <property type="entry name" value="PAS_fold"/>
</dbReference>
<sequence>MRILLIDLVSDDCVASATIAARLAGCAEVEACRPAFDGSGPRGNMSGFDLLLLVGDDDAALLKTCRRVAEDSAVPVVVIGPCDEVETAIALMKAGAVDIVVRDERGDWSERLVEVVSAARVRARPRDRQPYVDEGRRLEQIVDGSSVPTFVIDGSHQVTHWNRACAQLTGIPANEIVGTGEHWKAFYTEARPCLADLVVDGTVGSEIDRYYAGKGYRPSATLPGAYEAEDFFAAFGDGGRWLYFTAAPLRNARGEIIGAVETLQDITEQKRAEAELRRSEERFRLLSITDGMTGLFNARHFVQRLTEEMDRAERYRHPLSLMMMDVDDFKLFNDTWGHVEGDQVLIRLAECVTACLRRTDQAFRYGGEEFVVLLPETRVREALAAAERVRALFRESSFLPEGAPALVHCTASIGVTRFVPGESSRDFVARADRGAYEAKRQGKNRVIRAFPDSGELLD</sequence>
<dbReference type="Pfam" id="PF08448">
    <property type="entry name" value="PAS_4"/>
    <property type="match status" value="1"/>
</dbReference>
<dbReference type="Pfam" id="PF00989">
    <property type="entry name" value="PAS"/>
    <property type="match status" value="1"/>
</dbReference>
<dbReference type="Pfam" id="PF00990">
    <property type="entry name" value="GGDEF"/>
    <property type="match status" value="1"/>
</dbReference>
<dbReference type="PROSITE" id="PS50112">
    <property type="entry name" value="PAS"/>
    <property type="match status" value="1"/>
</dbReference>
<dbReference type="EC" id="2.7.7.65" evidence="1"/>
<gene>
    <name evidence="6" type="ORF">ACFQ4M_08700</name>
</gene>
<protein>
    <recommendedName>
        <fullName evidence="1">diguanylate cyclase</fullName>
        <ecNumber evidence="1">2.7.7.65</ecNumber>
    </recommendedName>
</protein>
<evidence type="ECO:0000313" key="6">
    <source>
        <dbReference type="EMBL" id="MFD1263663.1"/>
    </source>
</evidence>
<dbReference type="PROSITE" id="PS50887">
    <property type="entry name" value="GGDEF"/>
    <property type="match status" value="1"/>
</dbReference>
<evidence type="ECO:0000259" key="4">
    <source>
        <dbReference type="PROSITE" id="PS50113"/>
    </source>
</evidence>
<dbReference type="Proteomes" id="UP001597158">
    <property type="component" value="Unassembled WGS sequence"/>
</dbReference>
<keyword evidence="6" id="KW-0548">Nucleotidyltransferase</keyword>